<dbReference type="InterPro" id="IPR016024">
    <property type="entry name" value="ARM-type_fold"/>
</dbReference>
<dbReference type="AlphaFoldDB" id="A0A813F821"/>
<evidence type="ECO:0000256" key="1">
    <source>
        <dbReference type="PROSITE-ProRule" id="PRU00259"/>
    </source>
</evidence>
<feature type="repeat" description="ARM" evidence="1">
    <location>
        <begin position="173"/>
        <end position="217"/>
    </location>
</feature>
<dbReference type="InterPro" id="IPR011989">
    <property type="entry name" value="ARM-like"/>
</dbReference>
<dbReference type="PANTHER" id="PTHR23315:SF7">
    <property type="entry name" value="U-BOX DOMAIN-CONTAINING PROTEIN 4"/>
    <property type="match status" value="1"/>
</dbReference>
<protein>
    <recommendedName>
        <fullName evidence="3">U-box domain-containing protein</fullName>
    </recommendedName>
</protein>
<evidence type="ECO:0000313" key="5">
    <source>
        <dbReference type="Proteomes" id="UP000654075"/>
    </source>
</evidence>
<dbReference type="Gene3D" id="1.25.10.10">
    <property type="entry name" value="Leucine-rich Repeat Variant"/>
    <property type="match status" value="3"/>
</dbReference>
<dbReference type="PROSITE" id="PS50176">
    <property type="entry name" value="ARM_REPEAT"/>
    <property type="match status" value="6"/>
</dbReference>
<keyword evidence="5" id="KW-1185">Reference proteome</keyword>
<gene>
    <name evidence="4" type="ORF">PGLA1383_LOCUS28454</name>
</gene>
<evidence type="ECO:0000256" key="2">
    <source>
        <dbReference type="SAM" id="MobiDB-lite"/>
    </source>
</evidence>
<name>A0A813F821_POLGL</name>
<feature type="repeat" description="ARM" evidence="1">
    <location>
        <begin position="384"/>
        <end position="426"/>
    </location>
</feature>
<dbReference type="Proteomes" id="UP000654075">
    <property type="component" value="Unassembled WGS sequence"/>
</dbReference>
<dbReference type="OrthoDB" id="7537227at2759"/>
<dbReference type="InterPro" id="IPR058678">
    <property type="entry name" value="ARM_PUB"/>
</dbReference>
<feature type="region of interest" description="Disordered" evidence="2">
    <location>
        <begin position="95"/>
        <end position="121"/>
    </location>
</feature>
<feature type="repeat" description="ARM" evidence="1">
    <location>
        <begin position="217"/>
        <end position="251"/>
    </location>
</feature>
<reference evidence="4" key="1">
    <citation type="submission" date="2021-02" db="EMBL/GenBank/DDBJ databases">
        <authorList>
            <person name="Dougan E. K."/>
            <person name="Rhodes N."/>
            <person name="Thang M."/>
            <person name="Chan C."/>
        </authorList>
    </citation>
    <scope>NUCLEOTIDE SEQUENCE</scope>
</reference>
<feature type="non-terminal residue" evidence="4">
    <location>
        <position position="431"/>
    </location>
</feature>
<evidence type="ECO:0000313" key="4">
    <source>
        <dbReference type="EMBL" id="CAE8610642.1"/>
    </source>
</evidence>
<dbReference type="EMBL" id="CAJNNV010024806">
    <property type="protein sequence ID" value="CAE8610642.1"/>
    <property type="molecule type" value="Genomic_DNA"/>
</dbReference>
<feature type="domain" description="U-box" evidence="3">
    <location>
        <begin position="184"/>
        <end position="430"/>
    </location>
</feature>
<organism evidence="4 5">
    <name type="scientific">Polarella glacialis</name>
    <name type="common">Dinoflagellate</name>
    <dbReference type="NCBI Taxonomy" id="89957"/>
    <lineage>
        <taxon>Eukaryota</taxon>
        <taxon>Sar</taxon>
        <taxon>Alveolata</taxon>
        <taxon>Dinophyceae</taxon>
        <taxon>Suessiales</taxon>
        <taxon>Suessiaceae</taxon>
        <taxon>Polarella</taxon>
    </lineage>
</organism>
<evidence type="ECO:0000259" key="3">
    <source>
        <dbReference type="Pfam" id="PF25598"/>
    </source>
</evidence>
<feature type="repeat" description="ARM" evidence="1">
    <location>
        <begin position="342"/>
        <end position="385"/>
    </location>
</feature>
<comment type="caution">
    <text evidence="4">The sequence shown here is derived from an EMBL/GenBank/DDBJ whole genome shotgun (WGS) entry which is preliminary data.</text>
</comment>
<feature type="repeat" description="ARM" evidence="1">
    <location>
        <begin position="300"/>
        <end position="343"/>
    </location>
</feature>
<dbReference type="Pfam" id="PF25598">
    <property type="entry name" value="ARM_PUB"/>
    <property type="match status" value="1"/>
</dbReference>
<dbReference type="OMA" id="NGISMHA"/>
<feature type="repeat" description="ARM" evidence="1">
    <location>
        <begin position="258"/>
        <end position="300"/>
    </location>
</feature>
<proteinExistence type="predicted"/>
<dbReference type="SMART" id="SM00185">
    <property type="entry name" value="ARM"/>
    <property type="match status" value="5"/>
</dbReference>
<feature type="non-terminal residue" evidence="4">
    <location>
        <position position="1"/>
    </location>
</feature>
<accession>A0A813F821</accession>
<feature type="compositionally biased region" description="Basic and acidic residues" evidence="2">
    <location>
        <begin position="98"/>
        <end position="121"/>
    </location>
</feature>
<dbReference type="SUPFAM" id="SSF48371">
    <property type="entry name" value="ARM repeat"/>
    <property type="match status" value="1"/>
</dbReference>
<sequence>MEGSKFCLAFLAPLGAGSARDHSGLALEVRGLAQQLQERAAAALQQQFASSLRPLGDFSTSSTAGPVMSIGISSALPCTDAGVAEMHQAYMQAEDSLEASKEAELRDATAEGGRLRKDNEQLKETADELKSRYQALLAEKQQLAKAKFSKKEPSRSASAPSDEQALWQRMRSNGVSQHVAVLRSSASSAAALERAAAELRSLAKSSAENRAMLAKAGAVPLLVGLLAVGRGSAGAQEAAAGTLWILAQSDEIEIVRAGAIPAFVGLLSSGSRTAQEIGAAALRNLALEKGNNRWAIAEAGAIPPLVALLSGENSAVAREKAAGALGNLAGVANNKKAIAKAGAIPLLVVLLSSGISVAMQEVAASTLWSLAVDDNNKVEIVKAGAIAMLVALLSEGSAVAQEHCAGALSHLAVVAEHQKAIAEAGAIPQLV</sequence>
<dbReference type="InterPro" id="IPR000225">
    <property type="entry name" value="Armadillo"/>
</dbReference>
<dbReference type="PANTHER" id="PTHR23315">
    <property type="entry name" value="U BOX DOMAIN-CONTAINING"/>
    <property type="match status" value="1"/>
</dbReference>